<protein>
    <recommendedName>
        <fullName evidence="2">SPX domain-containing protein</fullName>
    </recommendedName>
</protein>
<evidence type="ECO:0000313" key="3">
    <source>
        <dbReference type="EMBL" id="RFU75497.1"/>
    </source>
</evidence>
<comment type="caution">
    <text evidence="3">The sequence shown here is derived from an EMBL/GenBank/DDBJ whole genome shotgun (WGS) entry which is preliminary data.</text>
</comment>
<evidence type="ECO:0000259" key="2">
    <source>
        <dbReference type="PROSITE" id="PS51382"/>
    </source>
</evidence>
<dbReference type="AlphaFoldDB" id="A0A395NI25"/>
<name>A0A395NI25_TRIAR</name>
<dbReference type="Proteomes" id="UP000266272">
    <property type="component" value="Unassembled WGS sequence"/>
</dbReference>
<dbReference type="InterPro" id="IPR004331">
    <property type="entry name" value="SPX_dom"/>
</dbReference>
<dbReference type="OrthoDB" id="5588846at2759"/>
<organism evidence="3 4">
    <name type="scientific">Trichoderma arundinaceum</name>
    <dbReference type="NCBI Taxonomy" id="490622"/>
    <lineage>
        <taxon>Eukaryota</taxon>
        <taxon>Fungi</taxon>
        <taxon>Dikarya</taxon>
        <taxon>Ascomycota</taxon>
        <taxon>Pezizomycotina</taxon>
        <taxon>Sordariomycetes</taxon>
        <taxon>Hypocreomycetidae</taxon>
        <taxon>Hypocreales</taxon>
        <taxon>Hypocreaceae</taxon>
        <taxon>Trichoderma</taxon>
    </lineage>
</organism>
<evidence type="ECO:0000256" key="1">
    <source>
        <dbReference type="SAM" id="MobiDB-lite"/>
    </source>
</evidence>
<dbReference type="PROSITE" id="PS51382">
    <property type="entry name" value="SPX"/>
    <property type="match status" value="1"/>
</dbReference>
<feature type="compositionally biased region" description="Polar residues" evidence="1">
    <location>
        <begin position="146"/>
        <end position="157"/>
    </location>
</feature>
<evidence type="ECO:0000313" key="4">
    <source>
        <dbReference type="Proteomes" id="UP000266272"/>
    </source>
</evidence>
<keyword evidence="4" id="KW-1185">Reference proteome</keyword>
<feature type="domain" description="SPX" evidence="2">
    <location>
        <begin position="1"/>
        <end position="321"/>
    </location>
</feature>
<gene>
    <name evidence="3" type="ORF">TARUN_6741</name>
</gene>
<accession>A0A395NI25</accession>
<proteinExistence type="predicted"/>
<reference evidence="3 4" key="1">
    <citation type="journal article" date="2018" name="PLoS Pathog.">
        <title>Evolution of structural diversity of trichothecenes, a family of toxins produced by plant pathogenic and entomopathogenic fungi.</title>
        <authorList>
            <person name="Proctor R.H."/>
            <person name="McCormick S.P."/>
            <person name="Kim H.S."/>
            <person name="Cardoza R.E."/>
            <person name="Stanley A.M."/>
            <person name="Lindo L."/>
            <person name="Kelly A."/>
            <person name="Brown D.W."/>
            <person name="Lee T."/>
            <person name="Vaughan M.M."/>
            <person name="Alexander N.J."/>
            <person name="Busman M."/>
            <person name="Gutierrez S."/>
        </authorList>
    </citation>
    <scope>NUCLEOTIDE SEQUENCE [LARGE SCALE GENOMIC DNA]</scope>
    <source>
        <strain evidence="3 4">IBT 40837</strain>
    </source>
</reference>
<dbReference type="Pfam" id="PF03105">
    <property type="entry name" value="SPX"/>
    <property type="match status" value="1"/>
</dbReference>
<dbReference type="STRING" id="490622.A0A395NI25"/>
<dbReference type="EMBL" id="PXOA01000432">
    <property type="protein sequence ID" value="RFU75497.1"/>
    <property type="molecule type" value="Genomic_DNA"/>
</dbReference>
<feature type="region of interest" description="Disordered" evidence="1">
    <location>
        <begin position="142"/>
        <end position="163"/>
    </location>
</feature>
<sequence length="321" mass="36295">MKFAHAFKQSLASQGMAYYSPPGFPPHWVAHAIPYGQLKKCLKKVQRELQELGLDTETLRTLLDPNTDSPVALNYSLNASSNSMLVRPKLTVYIHLHEGNIIDASLTPTTRQFFEKISSGFSVDSAENEGESNLVNIPRVKAADQAMSTTPQSSTEANRTDSESYETIEVPLVFDGVFFDMLQSDVNNLDALQATEQDQLKEEVKELGKQVSQVSRPSRFSKSDLGRWRRIFELYLDAEIFFATHERDHGARSSQTALQQLQWFQNQVKKQQLVGTFKLAESRSAFSRFLELNLSLLKHLQFQELNVLAISKILKSKNIPP</sequence>